<gene>
    <name evidence="1" type="ORF">ACFOZ4_07070</name>
</gene>
<reference evidence="2" key="1">
    <citation type="journal article" date="2019" name="Int. J. Syst. Evol. Microbiol.">
        <title>The Global Catalogue of Microorganisms (GCM) 10K type strain sequencing project: providing services to taxonomists for standard genome sequencing and annotation.</title>
        <authorList>
            <consortium name="The Broad Institute Genomics Platform"/>
            <consortium name="The Broad Institute Genome Sequencing Center for Infectious Disease"/>
            <person name="Wu L."/>
            <person name="Ma J."/>
        </authorList>
    </citation>
    <scope>NUCLEOTIDE SEQUENCE [LARGE SCALE GENOMIC DNA]</scope>
    <source>
        <strain evidence="2">CGMCC 4.7289</strain>
    </source>
</reference>
<dbReference type="Proteomes" id="UP001595816">
    <property type="component" value="Unassembled WGS sequence"/>
</dbReference>
<dbReference type="EMBL" id="JBHSAY010000005">
    <property type="protein sequence ID" value="MFC4130360.1"/>
    <property type="molecule type" value="Genomic_DNA"/>
</dbReference>
<evidence type="ECO:0000313" key="1">
    <source>
        <dbReference type="EMBL" id="MFC4130360.1"/>
    </source>
</evidence>
<organism evidence="1 2">
    <name type="scientific">Hamadaea flava</name>
    <dbReference type="NCBI Taxonomy" id="1742688"/>
    <lineage>
        <taxon>Bacteria</taxon>
        <taxon>Bacillati</taxon>
        <taxon>Actinomycetota</taxon>
        <taxon>Actinomycetes</taxon>
        <taxon>Micromonosporales</taxon>
        <taxon>Micromonosporaceae</taxon>
        <taxon>Hamadaea</taxon>
    </lineage>
</organism>
<dbReference type="RefSeq" id="WP_253758039.1">
    <property type="nucleotide sequence ID" value="NZ_JAMZDZ010000001.1"/>
</dbReference>
<protein>
    <submittedName>
        <fullName evidence="1">Uncharacterized protein</fullName>
    </submittedName>
</protein>
<accession>A0ABV8LI17</accession>
<name>A0ABV8LI17_9ACTN</name>
<sequence length="254" mass="26775">MTPEQTAAASRPSIEALGSAWTRCPRTLRHARELGLSAWVFTVAGRAGALGDVEPHVAAAAMGLIHPDAVREAYESAQPVMAVPAIAAERMAQCCRWGRDELTGLPGLPRFVVLTRRVLRAADATAMPLYAAWRRMPVPDEAPAELAGVCLYLLTELRAGAALVAQTAAGLSPVQALLSGPEGEAGAVAYGWQPPFPAVGHLARRRGWADSVADRIVAGALAALTGLERDEWLELVTGLAEVIHPAPVSLSARF</sequence>
<keyword evidence="2" id="KW-1185">Reference proteome</keyword>
<dbReference type="Pfam" id="PF21863">
    <property type="entry name" value="HTH_67"/>
    <property type="match status" value="1"/>
</dbReference>
<evidence type="ECO:0000313" key="2">
    <source>
        <dbReference type="Proteomes" id="UP001595816"/>
    </source>
</evidence>
<comment type="caution">
    <text evidence="1">The sequence shown here is derived from an EMBL/GenBank/DDBJ whole genome shotgun (WGS) entry which is preliminary data.</text>
</comment>
<proteinExistence type="predicted"/>
<dbReference type="InterPro" id="IPR054058">
    <property type="entry name" value="HTH_67"/>
</dbReference>